<keyword evidence="5 12" id="KW-0378">Hydrolase</keyword>
<dbReference type="Pfam" id="PF00270">
    <property type="entry name" value="DEAD"/>
    <property type="match status" value="1"/>
</dbReference>
<dbReference type="InterPro" id="IPR001650">
    <property type="entry name" value="Helicase_C-like"/>
</dbReference>
<feature type="compositionally biased region" description="Acidic residues" evidence="14">
    <location>
        <begin position="16"/>
        <end position="35"/>
    </location>
</feature>
<dbReference type="FunFam" id="3.40.50.300:FF:000842">
    <property type="entry name" value="ATP-dependent RNA helicase DRS1"/>
    <property type="match status" value="1"/>
</dbReference>
<comment type="catalytic activity">
    <reaction evidence="10">
        <text>ATP + H2O = ADP + phosphate + H(+)</text>
        <dbReference type="Rhea" id="RHEA:13065"/>
        <dbReference type="ChEBI" id="CHEBI:15377"/>
        <dbReference type="ChEBI" id="CHEBI:15378"/>
        <dbReference type="ChEBI" id="CHEBI:30616"/>
        <dbReference type="ChEBI" id="CHEBI:43474"/>
        <dbReference type="ChEBI" id="CHEBI:456216"/>
        <dbReference type="EC" id="3.6.4.13"/>
    </reaction>
</comment>
<feature type="compositionally biased region" description="Basic residues" evidence="14">
    <location>
        <begin position="742"/>
        <end position="753"/>
    </location>
</feature>
<organism evidence="18 19">
    <name type="scientific">Trichonephila inaurata madagascariensis</name>
    <dbReference type="NCBI Taxonomy" id="2747483"/>
    <lineage>
        <taxon>Eukaryota</taxon>
        <taxon>Metazoa</taxon>
        <taxon>Ecdysozoa</taxon>
        <taxon>Arthropoda</taxon>
        <taxon>Chelicerata</taxon>
        <taxon>Arachnida</taxon>
        <taxon>Araneae</taxon>
        <taxon>Araneomorphae</taxon>
        <taxon>Entelegynae</taxon>
        <taxon>Araneoidea</taxon>
        <taxon>Nephilidae</taxon>
        <taxon>Trichonephila</taxon>
        <taxon>Trichonephila inaurata</taxon>
    </lineage>
</organism>
<feature type="coiled-coil region" evidence="13">
    <location>
        <begin position="565"/>
        <end position="605"/>
    </location>
</feature>
<dbReference type="GO" id="GO:0003724">
    <property type="term" value="F:RNA helicase activity"/>
    <property type="evidence" value="ECO:0007669"/>
    <property type="project" value="UniProtKB-EC"/>
</dbReference>
<feature type="short sequence motif" description="Q motif" evidence="11">
    <location>
        <begin position="187"/>
        <end position="215"/>
    </location>
</feature>
<evidence type="ECO:0000256" key="7">
    <source>
        <dbReference type="ARBA" id="ARBA00022840"/>
    </source>
</evidence>
<dbReference type="PROSITE" id="PS51192">
    <property type="entry name" value="HELICASE_ATP_BIND_1"/>
    <property type="match status" value="1"/>
</dbReference>
<dbReference type="SMART" id="SM00487">
    <property type="entry name" value="DEXDc"/>
    <property type="match status" value="1"/>
</dbReference>
<dbReference type="InterPro" id="IPR000629">
    <property type="entry name" value="RNA-helicase_DEAD-box_CS"/>
</dbReference>
<keyword evidence="3" id="KW-0690">Ribosome biogenesis</keyword>
<evidence type="ECO:0000256" key="11">
    <source>
        <dbReference type="PROSITE-ProRule" id="PRU00552"/>
    </source>
</evidence>
<dbReference type="InterPro" id="IPR011545">
    <property type="entry name" value="DEAD/DEAH_box_helicase_dom"/>
</dbReference>
<evidence type="ECO:0000313" key="19">
    <source>
        <dbReference type="Proteomes" id="UP000886998"/>
    </source>
</evidence>
<reference evidence="18" key="1">
    <citation type="submission" date="2020-08" db="EMBL/GenBank/DDBJ databases">
        <title>Multicomponent nature underlies the extraordinary mechanical properties of spider dragline silk.</title>
        <authorList>
            <person name="Kono N."/>
            <person name="Nakamura H."/>
            <person name="Mori M."/>
            <person name="Yoshida Y."/>
            <person name="Ohtoshi R."/>
            <person name="Malay A.D."/>
            <person name="Moran D.A.P."/>
            <person name="Tomita M."/>
            <person name="Numata K."/>
            <person name="Arakawa K."/>
        </authorList>
    </citation>
    <scope>NUCLEOTIDE SEQUENCE</scope>
</reference>
<keyword evidence="4 12" id="KW-0547">Nucleotide-binding</keyword>
<comment type="caution">
    <text evidence="18">The sequence shown here is derived from an EMBL/GenBank/DDBJ whole genome shotgun (WGS) entry which is preliminary data.</text>
</comment>
<evidence type="ECO:0000256" key="1">
    <source>
        <dbReference type="ARBA" id="ARBA00004604"/>
    </source>
</evidence>
<evidence type="ECO:0000259" key="17">
    <source>
        <dbReference type="PROSITE" id="PS51195"/>
    </source>
</evidence>
<dbReference type="SMART" id="SM00490">
    <property type="entry name" value="HELICc"/>
    <property type="match status" value="1"/>
</dbReference>
<feature type="compositionally biased region" description="Acidic residues" evidence="14">
    <location>
        <begin position="113"/>
        <end position="131"/>
    </location>
</feature>
<dbReference type="InterPro" id="IPR027417">
    <property type="entry name" value="P-loop_NTPase"/>
</dbReference>
<evidence type="ECO:0000256" key="6">
    <source>
        <dbReference type="ARBA" id="ARBA00022806"/>
    </source>
</evidence>
<evidence type="ECO:0000259" key="16">
    <source>
        <dbReference type="PROSITE" id="PS51194"/>
    </source>
</evidence>
<dbReference type="Proteomes" id="UP000886998">
    <property type="component" value="Unassembled WGS sequence"/>
</dbReference>
<dbReference type="Pfam" id="PF00271">
    <property type="entry name" value="Helicase_C"/>
    <property type="match status" value="1"/>
</dbReference>
<evidence type="ECO:0000313" key="18">
    <source>
        <dbReference type="EMBL" id="GFY53897.1"/>
    </source>
</evidence>
<feature type="region of interest" description="Disordered" evidence="14">
    <location>
        <begin position="613"/>
        <end position="644"/>
    </location>
</feature>
<keyword evidence="6 12" id="KW-0347">Helicase</keyword>
<dbReference type="CDD" id="cd18787">
    <property type="entry name" value="SF2_C_DEAD"/>
    <property type="match status" value="1"/>
</dbReference>
<feature type="compositionally biased region" description="Basic and acidic residues" evidence="14">
    <location>
        <begin position="715"/>
        <end position="729"/>
    </location>
</feature>
<feature type="region of interest" description="Disordered" evidence="14">
    <location>
        <begin position="660"/>
        <end position="753"/>
    </location>
</feature>
<feature type="compositionally biased region" description="Basic residues" evidence="14">
    <location>
        <begin position="683"/>
        <end position="697"/>
    </location>
</feature>
<dbReference type="PANTHER" id="PTHR47959">
    <property type="entry name" value="ATP-DEPENDENT RNA HELICASE RHLE-RELATED"/>
    <property type="match status" value="1"/>
</dbReference>
<feature type="compositionally biased region" description="Basic residues" evidence="14">
    <location>
        <begin position="661"/>
        <end position="672"/>
    </location>
</feature>
<dbReference type="Gene3D" id="3.40.50.300">
    <property type="entry name" value="P-loop containing nucleotide triphosphate hydrolases"/>
    <property type="match status" value="2"/>
</dbReference>
<dbReference type="InterPro" id="IPR014014">
    <property type="entry name" value="RNA_helicase_DEAD_Q_motif"/>
</dbReference>
<dbReference type="AlphaFoldDB" id="A0A8X7C525"/>
<dbReference type="InterPro" id="IPR050079">
    <property type="entry name" value="DEAD_box_RNA_helicase"/>
</dbReference>
<dbReference type="SUPFAM" id="SSF52540">
    <property type="entry name" value="P-loop containing nucleoside triphosphate hydrolases"/>
    <property type="match status" value="1"/>
</dbReference>
<proteinExistence type="inferred from homology"/>
<dbReference type="PROSITE" id="PS00039">
    <property type="entry name" value="DEAD_ATP_HELICASE"/>
    <property type="match status" value="1"/>
</dbReference>
<dbReference type="PROSITE" id="PS51194">
    <property type="entry name" value="HELICASE_CTER"/>
    <property type="match status" value="1"/>
</dbReference>
<dbReference type="InterPro" id="IPR014001">
    <property type="entry name" value="Helicase_ATP-bd"/>
</dbReference>
<keyword evidence="7 12" id="KW-0067">ATP-binding</keyword>
<dbReference type="GO" id="GO:0005524">
    <property type="term" value="F:ATP binding"/>
    <property type="evidence" value="ECO:0007669"/>
    <property type="project" value="UniProtKB-KW"/>
</dbReference>
<evidence type="ECO:0000259" key="15">
    <source>
        <dbReference type="PROSITE" id="PS51192"/>
    </source>
</evidence>
<protein>
    <recommendedName>
        <fullName evidence="2">RNA helicase</fullName>
        <ecNumber evidence="2">3.6.4.13</ecNumber>
    </recommendedName>
</protein>
<dbReference type="CDD" id="cd17947">
    <property type="entry name" value="DEADc_DDX27"/>
    <property type="match status" value="1"/>
</dbReference>
<evidence type="ECO:0000256" key="12">
    <source>
        <dbReference type="RuleBase" id="RU000492"/>
    </source>
</evidence>
<evidence type="ECO:0000256" key="2">
    <source>
        <dbReference type="ARBA" id="ARBA00012552"/>
    </source>
</evidence>
<feature type="region of interest" description="Disordered" evidence="14">
    <location>
        <begin position="91"/>
        <end position="131"/>
    </location>
</feature>
<name>A0A8X7C525_9ARAC</name>
<feature type="domain" description="DEAD-box RNA helicase Q" evidence="17">
    <location>
        <begin position="187"/>
        <end position="215"/>
    </location>
</feature>
<dbReference type="GO" id="GO:0006364">
    <property type="term" value="P:rRNA processing"/>
    <property type="evidence" value="ECO:0007669"/>
    <property type="project" value="UniProtKB-ARBA"/>
</dbReference>
<dbReference type="EC" id="3.6.4.13" evidence="2"/>
<evidence type="ECO:0000256" key="10">
    <source>
        <dbReference type="ARBA" id="ARBA00047984"/>
    </source>
</evidence>
<dbReference type="GO" id="GO:0016787">
    <property type="term" value="F:hydrolase activity"/>
    <property type="evidence" value="ECO:0007669"/>
    <property type="project" value="UniProtKB-KW"/>
</dbReference>
<evidence type="ECO:0000256" key="8">
    <source>
        <dbReference type="ARBA" id="ARBA00023242"/>
    </source>
</evidence>
<evidence type="ECO:0000256" key="5">
    <source>
        <dbReference type="ARBA" id="ARBA00022801"/>
    </source>
</evidence>
<evidence type="ECO:0000256" key="3">
    <source>
        <dbReference type="ARBA" id="ARBA00022517"/>
    </source>
</evidence>
<dbReference type="GO" id="GO:0005829">
    <property type="term" value="C:cytosol"/>
    <property type="evidence" value="ECO:0007669"/>
    <property type="project" value="TreeGrafter"/>
</dbReference>
<keyword evidence="19" id="KW-1185">Reference proteome</keyword>
<comment type="similarity">
    <text evidence="9">Belongs to the DEAD box helicase family. DDX27/DRS1 subfamily.</text>
</comment>
<keyword evidence="8" id="KW-0539">Nucleus</keyword>
<comment type="subcellular location">
    <subcellularLocation>
        <location evidence="1">Nucleus</location>
        <location evidence="1">Nucleolus</location>
    </subcellularLocation>
</comment>
<dbReference type="EMBL" id="BMAV01009539">
    <property type="protein sequence ID" value="GFY53897.1"/>
    <property type="molecule type" value="Genomic_DNA"/>
</dbReference>
<gene>
    <name evidence="18" type="primary">DDX27</name>
    <name evidence="18" type="ORF">TNIN_407681</name>
</gene>
<evidence type="ECO:0000256" key="13">
    <source>
        <dbReference type="SAM" id="Coils"/>
    </source>
</evidence>
<dbReference type="GO" id="GO:0005730">
    <property type="term" value="C:nucleolus"/>
    <property type="evidence" value="ECO:0007669"/>
    <property type="project" value="UniProtKB-SubCell"/>
</dbReference>
<feature type="compositionally biased region" description="Basic and acidic residues" evidence="14">
    <location>
        <begin position="622"/>
        <end position="632"/>
    </location>
</feature>
<sequence>MESQFLNEFGLVRTLDDDEDIVDEDENDVDEEVESEPEKFSSNFTFAENDTFQSSSWNDILKYTKRKPISTTLEEKIAQIREENRQKKLNKVRKVKKENTVNDDEQGNIANGDQEENSEEENDGENDISDNEIEDIIVSSEQEEKSDIIRVKQKKKKKKKKRSLFEDKVISIDDSILGKEIQFDPSITFQQMNLSRPLQKAITCMNFLHPTPIQAATIPIALMGRDIYGCAATGTGKTAAFMLPVLERLLFKPNDKPVTRVLVMLPTRELAVQVYQVSKQLAQFTKIEIALSAGGLDLKMQELALRRIPDIIIATPGRLLDHLENTPSFSLHSIEILILDEADRILDEYFSEQMKEIIKQCCFERQTMLFSATLNDEVKDLAASSLKSPVKIFINSNTEVAMNLHQEFVRIRPNRESDREAIVTALLSRTFQNRVMVFVQTKNQVHRLYVLFCLMGIKAAELHGNLNQAQRMESLRKFKEEEVDVLVATDVASRGLDIPGVKTVINFTLPSTLQHYIHRVGRTARAGKVGRSVSMVGEKERKLLKEIVKKAKNPVKNRVIPPEIIQKYLEKLTELEDDLSKVMREEKEEKEIKEVEKDIKIAEQVVKNEPAPKRNWFQTPAERMKEKRNPKEKQKKKKGVPTTNDRIEVELLKAAQYAARVAKRAQRPQKIRRMMDDDDGNKKKFKQNKPKKNKGTKRSFENELGDTSRTAVKKFRFEAKQHEKMENMKKIKFKNKNNSGKFKSKTRYRRKRK</sequence>
<feature type="domain" description="Helicase ATP-binding" evidence="15">
    <location>
        <begin position="218"/>
        <end position="392"/>
    </location>
</feature>
<evidence type="ECO:0000256" key="14">
    <source>
        <dbReference type="SAM" id="MobiDB-lite"/>
    </source>
</evidence>
<feature type="region of interest" description="Disordered" evidence="14">
    <location>
        <begin position="16"/>
        <end position="44"/>
    </location>
</feature>
<dbReference type="GO" id="GO:0003676">
    <property type="term" value="F:nucleic acid binding"/>
    <property type="evidence" value="ECO:0007669"/>
    <property type="project" value="InterPro"/>
</dbReference>
<dbReference type="OrthoDB" id="10259843at2759"/>
<evidence type="ECO:0000256" key="4">
    <source>
        <dbReference type="ARBA" id="ARBA00022741"/>
    </source>
</evidence>
<accession>A0A8X7C525</accession>
<dbReference type="PANTHER" id="PTHR47959:SF1">
    <property type="entry name" value="ATP-DEPENDENT RNA HELICASE DBPA"/>
    <property type="match status" value="1"/>
</dbReference>
<dbReference type="PROSITE" id="PS51195">
    <property type="entry name" value="Q_MOTIF"/>
    <property type="match status" value="1"/>
</dbReference>
<keyword evidence="13" id="KW-0175">Coiled coil</keyword>
<feature type="domain" description="Helicase C-terminal" evidence="16">
    <location>
        <begin position="422"/>
        <end position="580"/>
    </location>
</feature>
<evidence type="ECO:0000256" key="9">
    <source>
        <dbReference type="ARBA" id="ARBA00043999"/>
    </source>
</evidence>